<reference evidence="11" key="1">
    <citation type="submission" date="2022-06" db="EMBL/GenBank/DDBJ databases">
        <authorList>
            <consortium name="SYNGENTA / RWTH Aachen University"/>
        </authorList>
    </citation>
    <scope>NUCLEOTIDE SEQUENCE</scope>
</reference>
<dbReference type="InterPro" id="IPR008269">
    <property type="entry name" value="Lon_proteolytic"/>
</dbReference>
<keyword evidence="2" id="KW-0547">Nucleotide-binding</keyword>
<dbReference type="InterPro" id="IPR027065">
    <property type="entry name" value="Lon_Prtase"/>
</dbReference>
<comment type="caution">
    <text evidence="11">The sequence shown here is derived from an EMBL/GenBank/DDBJ whole genome shotgun (WGS) entry which is preliminary data.</text>
</comment>
<evidence type="ECO:0000256" key="3">
    <source>
        <dbReference type="ARBA" id="ARBA00022801"/>
    </source>
</evidence>
<comment type="catalytic activity">
    <reaction evidence="6">
        <text>Hydrolysis of proteins in presence of ATP.</text>
        <dbReference type="EC" id="3.4.21.53"/>
    </reaction>
</comment>
<feature type="domain" description="Lon proteolytic" evidence="10">
    <location>
        <begin position="431"/>
        <end position="666"/>
    </location>
</feature>
<evidence type="ECO:0000256" key="4">
    <source>
        <dbReference type="ARBA" id="ARBA00022825"/>
    </source>
</evidence>
<feature type="compositionally biased region" description="Basic and acidic residues" evidence="9">
    <location>
        <begin position="720"/>
        <end position="730"/>
    </location>
</feature>
<feature type="active site" evidence="8">
    <location>
        <position position="526"/>
    </location>
</feature>
<dbReference type="EC" id="3.4.21.53" evidence="7"/>
<name>A0AAV0BA50_PHAPC</name>
<keyword evidence="1 8" id="KW-0645">Protease</keyword>
<dbReference type="SUPFAM" id="SSF54211">
    <property type="entry name" value="Ribosomal protein S5 domain 2-like"/>
    <property type="match status" value="1"/>
</dbReference>
<keyword evidence="5" id="KW-0067">ATP-binding</keyword>
<feature type="active site" evidence="8">
    <location>
        <position position="569"/>
    </location>
</feature>
<evidence type="ECO:0000256" key="7">
    <source>
        <dbReference type="ARBA" id="ARBA00066743"/>
    </source>
</evidence>
<dbReference type="InterPro" id="IPR027417">
    <property type="entry name" value="P-loop_NTPase"/>
</dbReference>
<proteinExistence type="inferred from homology"/>
<dbReference type="InterPro" id="IPR003959">
    <property type="entry name" value="ATPase_AAA_core"/>
</dbReference>
<dbReference type="InterPro" id="IPR014721">
    <property type="entry name" value="Ribsml_uS5_D2-typ_fold_subgr"/>
</dbReference>
<keyword evidence="4 8" id="KW-0720">Serine protease</keyword>
<evidence type="ECO:0000256" key="9">
    <source>
        <dbReference type="SAM" id="MobiDB-lite"/>
    </source>
</evidence>
<dbReference type="Gene3D" id="3.30.230.10">
    <property type="match status" value="1"/>
</dbReference>
<dbReference type="PRINTS" id="PR00830">
    <property type="entry name" value="ENDOLAPTASE"/>
</dbReference>
<dbReference type="Gene3D" id="1.20.5.5270">
    <property type="match status" value="1"/>
</dbReference>
<dbReference type="EMBL" id="CALTRL010004457">
    <property type="protein sequence ID" value="CAH7683105.1"/>
    <property type="molecule type" value="Genomic_DNA"/>
</dbReference>
<evidence type="ECO:0000256" key="6">
    <source>
        <dbReference type="ARBA" id="ARBA00050665"/>
    </source>
</evidence>
<protein>
    <recommendedName>
        <fullName evidence="7">endopeptidase La</fullName>
        <ecNumber evidence="7">3.4.21.53</ecNumber>
    </recommendedName>
</protein>
<dbReference type="Pfam" id="PF22667">
    <property type="entry name" value="Lon_lid"/>
    <property type="match status" value="1"/>
</dbReference>
<dbReference type="Proteomes" id="UP001153365">
    <property type="component" value="Unassembled WGS sequence"/>
</dbReference>
<evidence type="ECO:0000313" key="11">
    <source>
        <dbReference type="EMBL" id="CAH7683105.1"/>
    </source>
</evidence>
<evidence type="ECO:0000256" key="1">
    <source>
        <dbReference type="ARBA" id="ARBA00022670"/>
    </source>
</evidence>
<evidence type="ECO:0000256" key="5">
    <source>
        <dbReference type="ARBA" id="ARBA00022840"/>
    </source>
</evidence>
<evidence type="ECO:0000313" key="12">
    <source>
        <dbReference type="Proteomes" id="UP001153365"/>
    </source>
</evidence>
<dbReference type="Pfam" id="PF05362">
    <property type="entry name" value="Lon_C"/>
    <property type="match status" value="1"/>
</dbReference>
<dbReference type="GO" id="GO:0030163">
    <property type="term" value="P:protein catabolic process"/>
    <property type="evidence" value="ECO:0007669"/>
    <property type="project" value="InterPro"/>
</dbReference>
<dbReference type="GO" id="GO:0004176">
    <property type="term" value="F:ATP-dependent peptidase activity"/>
    <property type="evidence" value="ECO:0007669"/>
    <property type="project" value="UniProtKB-UniRule"/>
</dbReference>
<dbReference type="FunFam" id="3.40.50.300:FF:000021">
    <property type="entry name" value="Lon protease homolog"/>
    <property type="match status" value="1"/>
</dbReference>
<organism evidence="11 12">
    <name type="scientific">Phakopsora pachyrhizi</name>
    <name type="common">Asian soybean rust disease fungus</name>
    <dbReference type="NCBI Taxonomy" id="170000"/>
    <lineage>
        <taxon>Eukaryota</taxon>
        <taxon>Fungi</taxon>
        <taxon>Dikarya</taxon>
        <taxon>Basidiomycota</taxon>
        <taxon>Pucciniomycotina</taxon>
        <taxon>Pucciniomycetes</taxon>
        <taxon>Pucciniales</taxon>
        <taxon>Phakopsoraceae</taxon>
        <taxon>Phakopsora</taxon>
    </lineage>
</organism>
<evidence type="ECO:0000259" key="10">
    <source>
        <dbReference type="PROSITE" id="PS51786"/>
    </source>
</evidence>
<dbReference type="InterPro" id="IPR003593">
    <property type="entry name" value="AAA+_ATPase"/>
</dbReference>
<evidence type="ECO:0000256" key="8">
    <source>
        <dbReference type="PROSITE-ProRule" id="PRU01122"/>
    </source>
</evidence>
<keyword evidence="3 8" id="KW-0378">Hydrolase</keyword>
<dbReference type="PANTHER" id="PTHR10046">
    <property type="entry name" value="ATP DEPENDENT LON PROTEASE FAMILY MEMBER"/>
    <property type="match status" value="1"/>
</dbReference>
<dbReference type="GO" id="GO:0016887">
    <property type="term" value="F:ATP hydrolysis activity"/>
    <property type="evidence" value="ECO:0007669"/>
    <property type="project" value="InterPro"/>
</dbReference>
<gene>
    <name evidence="11" type="ORF">PPACK8108_LOCUS16408</name>
</gene>
<dbReference type="PROSITE" id="PS51786">
    <property type="entry name" value="LON_PROTEOLYTIC"/>
    <property type="match status" value="1"/>
</dbReference>
<dbReference type="SMART" id="SM00382">
    <property type="entry name" value="AAA"/>
    <property type="match status" value="1"/>
</dbReference>
<dbReference type="GO" id="GO:0004252">
    <property type="term" value="F:serine-type endopeptidase activity"/>
    <property type="evidence" value="ECO:0007669"/>
    <property type="project" value="UniProtKB-UniRule"/>
</dbReference>
<evidence type="ECO:0000256" key="2">
    <source>
        <dbReference type="ARBA" id="ARBA00022741"/>
    </source>
</evidence>
<dbReference type="Pfam" id="PF00004">
    <property type="entry name" value="AAA"/>
    <property type="match status" value="1"/>
</dbReference>
<dbReference type="CDD" id="cd19500">
    <property type="entry name" value="RecA-like_Lon"/>
    <property type="match status" value="1"/>
</dbReference>
<dbReference type="Gene3D" id="1.10.8.60">
    <property type="match status" value="1"/>
</dbReference>
<dbReference type="AlphaFoldDB" id="A0AAV0BA50"/>
<sequence>MIIAIPSNPSRPPDHNSHSPQHSSNNSSDLDHLVGRIESSGMSPEANQICLTELDRLRSIPKVSVEHSLIRNYLDVMLQLPWSTSSDNNCLFSDHGFLSRARLILDKDHHGMFKVKDRLIQFLAILKLRHDLHQSHSKQLTVVPSLVESKNDHHQIPQPVALTDSNQSRSIKSPIILLVGPAGVGKTSIAKSIARALGKKFYRISLGGVRDEAEIRGHRRTYVGSMTGCIVQALRRVRVNDPVILLDEIDKVGGQSLNGDPSAALLEVLDPEQNRSFVDHYINTPIDLSSVLFISTANTTSTISTPLLDRMEVIELSGYLTEEKLMIAKRHLIPKKGKGMIVGFEKDQEEDVLRRLILGWTREPGVRGLEREIEKLCRFKATEWVEFREKVEGTKSLDERNRLRFDPIVRVEDLRRILGVERYEVERTETDLRPGVVIGMAYQSTGIGVILFIESTILKGSGSLNLTGSIGPVIKESIQISLTWIRSNSDLLRSMIKKPMIHSFDDKSKDLHLHFPTGSLKKEGPSIGVGLILCLISLSFGIRVSSTLAVSGEISLRGKVLAVGGIREKILAAQRAGIRMIILPRKNQRELMDDSMISKFLIDQSKDLNLKDQQAVRFVYDDGEDHYKDRQRRVRSAEGYDDQAEGLMRVFFVDEIEELVRLVFGSMDHQDRVQRNATPTKDPKILLDSDGEVKELEQARSWQSTRKDGNNGDFDDDDGHDDHQGDDLIRRKGNRNFRMAGPNKKNGDGLVWKL</sequence>
<accession>A0AAV0BA50</accession>
<feature type="region of interest" description="Disordered" evidence="9">
    <location>
        <begin position="1"/>
        <end position="31"/>
    </location>
</feature>
<dbReference type="SUPFAM" id="SSF52540">
    <property type="entry name" value="P-loop containing nucleoside triphosphate hydrolases"/>
    <property type="match status" value="1"/>
</dbReference>
<feature type="region of interest" description="Disordered" evidence="9">
    <location>
        <begin position="696"/>
        <end position="754"/>
    </location>
</feature>
<keyword evidence="12" id="KW-1185">Reference proteome</keyword>
<dbReference type="InterPro" id="IPR020568">
    <property type="entry name" value="Ribosomal_Su5_D2-typ_SF"/>
</dbReference>
<dbReference type="InterPro" id="IPR054594">
    <property type="entry name" value="Lon_lid"/>
</dbReference>
<dbReference type="GO" id="GO:0006508">
    <property type="term" value="P:proteolysis"/>
    <property type="evidence" value="ECO:0007669"/>
    <property type="project" value="UniProtKB-KW"/>
</dbReference>
<feature type="compositionally biased region" description="Low complexity" evidence="9">
    <location>
        <begin position="18"/>
        <end position="28"/>
    </location>
</feature>
<dbReference type="Gene3D" id="3.40.50.300">
    <property type="entry name" value="P-loop containing nucleotide triphosphate hydrolases"/>
    <property type="match status" value="1"/>
</dbReference>
<dbReference type="GO" id="GO:0005524">
    <property type="term" value="F:ATP binding"/>
    <property type="evidence" value="ECO:0007669"/>
    <property type="project" value="UniProtKB-KW"/>
</dbReference>
<comment type="similarity">
    <text evidence="8">Belongs to the peptidase S16 family.</text>
</comment>